<evidence type="ECO:0000256" key="4">
    <source>
        <dbReference type="ARBA" id="ARBA00029292"/>
    </source>
</evidence>
<organism evidence="6 7">
    <name type="scientific">Aerococcus sanguinicola</name>
    <dbReference type="NCBI Taxonomy" id="119206"/>
    <lineage>
        <taxon>Bacteria</taxon>
        <taxon>Bacillati</taxon>
        <taxon>Bacillota</taxon>
        <taxon>Bacilli</taxon>
        <taxon>Lactobacillales</taxon>
        <taxon>Aerococcaceae</taxon>
        <taxon>Aerococcus</taxon>
    </lineage>
</organism>
<dbReference type="AlphaFoldDB" id="A0A2I1MQ77"/>
<comment type="catalytic activity">
    <reaction evidence="4">
        <text>D-galactosamine 6-phosphate + H2O = D-tagatopyranose 1-phosphate + NH4(+)</text>
        <dbReference type="Rhea" id="RHEA:47680"/>
        <dbReference type="ChEBI" id="CHEBI:15377"/>
        <dbReference type="ChEBI" id="CHEBI:28938"/>
        <dbReference type="ChEBI" id="CHEBI:71674"/>
        <dbReference type="ChEBI" id="CHEBI:138150"/>
    </reaction>
</comment>
<dbReference type="CDD" id="cd05010">
    <property type="entry name" value="SIS_AgaS_like"/>
    <property type="match status" value="1"/>
</dbReference>
<dbReference type="PROSITE" id="PS51464">
    <property type="entry name" value="SIS"/>
    <property type="match status" value="2"/>
</dbReference>
<comment type="similarity">
    <text evidence="1">Belongs to the SIS family. AgaS subfamily.</text>
</comment>
<dbReference type="InterPro" id="IPR035466">
    <property type="entry name" value="GlmS/AgaS_SIS"/>
</dbReference>
<dbReference type="Pfam" id="PF01380">
    <property type="entry name" value="SIS"/>
    <property type="match status" value="2"/>
</dbReference>
<dbReference type="Proteomes" id="UP000234239">
    <property type="component" value="Unassembled WGS sequence"/>
</dbReference>
<dbReference type="GO" id="GO:0009401">
    <property type="term" value="P:phosphoenolpyruvate-dependent sugar phosphotransferase system"/>
    <property type="evidence" value="ECO:0007669"/>
    <property type="project" value="TreeGrafter"/>
</dbReference>
<evidence type="ECO:0000259" key="5">
    <source>
        <dbReference type="PROSITE" id="PS51464"/>
    </source>
</evidence>
<dbReference type="PANTHER" id="PTHR32502">
    <property type="entry name" value="N-ACETYLGALACTOSAMINE PERMEASE II COMPONENT-RELATED"/>
    <property type="match status" value="1"/>
</dbReference>
<dbReference type="OrthoDB" id="9779207at2"/>
<keyword evidence="3" id="KW-0378">Hydrolase</keyword>
<evidence type="ECO:0000313" key="6">
    <source>
        <dbReference type="EMBL" id="PKZ22298.1"/>
    </source>
</evidence>
<dbReference type="Gene3D" id="3.40.50.10490">
    <property type="entry name" value="Glucose-6-phosphate isomerase like protein, domain 1"/>
    <property type="match status" value="2"/>
</dbReference>
<sequence>MLLEDQAKLESLGAINTAPEIKQQPELWEETLAIYKENQDSLDEFLGKITAKHDQVRIIFTGAGTSAFVGETVLPYVSEQLNAKQWRVEAIPTTSIVSNPYQYLEKELPTLLVSFARSGNSPESVKTVQLAQDLIDDLYQLTITCAPEGKLAQNAKGDAKNFSLLMPERSNDKGFAMTGSYSCMALATLLVFGQVTLEDKEAKVAKIAQIGREIIEREEEIAKYLEADFDRVVYLGSGSLAGLAHEAHLKVLELTAGQVQASFESSLGFRHGPKSVVNENTLVFLFLSNHPYTRQYDLDLLKEVAADQIAEEVVGIGAPAEPAYEGDAFTYQSGEDLPDAYLALADVMFAQIVSLHTSVKVGNKPDTPSPTGTVNRVVKGVILHDYQA</sequence>
<protein>
    <submittedName>
        <fullName evidence="6">SIS domain-containing protein</fullName>
    </submittedName>
</protein>
<dbReference type="InterPro" id="IPR050303">
    <property type="entry name" value="GatZ_KbaZ_carbometab"/>
</dbReference>
<dbReference type="RefSeq" id="WP_070486304.1">
    <property type="nucleotide sequence ID" value="NZ_CAJHKM010000001.1"/>
</dbReference>
<dbReference type="InterPro" id="IPR035464">
    <property type="entry name" value="SIS_AgaS"/>
</dbReference>
<dbReference type="GO" id="GO:0016787">
    <property type="term" value="F:hydrolase activity"/>
    <property type="evidence" value="ECO:0007669"/>
    <property type="project" value="UniProtKB-KW"/>
</dbReference>
<name>A0A2I1MQ77_9LACT</name>
<dbReference type="CDD" id="cd05008">
    <property type="entry name" value="SIS_GlmS_GlmD_1"/>
    <property type="match status" value="1"/>
</dbReference>
<dbReference type="GO" id="GO:0005886">
    <property type="term" value="C:plasma membrane"/>
    <property type="evidence" value="ECO:0007669"/>
    <property type="project" value="TreeGrafter"/>
</dbReference>
<reference evidence="6 7" key="1">
    <citation type="submission" date="2017-12" db="EMBL/GenBank/DDBJ databases">
        <title>Phylogenetic diversity of female urinary microbiome.</title>
        <authorList>
            <person name="Thomas-White K."/>
            <person name="Wolfe A.J."/>
        </authorList>
    </citation>
    <scope>NUCLEOTIDE SEQUENCE [LARGE SCALE GENOMIC DNA]</scope>
    <source>
        <strain evidence="6 7">UMB0139</strain>
    </source>
</reference>
<dbReference type="SUPFAM" id="SSF53697">
    <property type="entry name" value="SIS domain"/>
    <property type="match status" value="1"/>
</dbReference>
<gene>
    <name evidence="6" type="primary">agaS</name>
    <name evidence="6" type="ORF">CYJ28_04075</name>
</gene>
<evidence type="ECO:0000256" key="2">
    <source>
        <dbReference type="ARBA" id="ARBA00022737"/>
    </source>
</evidence>
<keyword evidence="2" id="KW-0677">Repeat</keyword>
<proteinExistence type="inferred from homology"/>
<feature type="domain" description="SIS" evidence="5">
    <location>
        <begin position="42"/>
        <end position="201"/>
    </location>
</feature>
<evidence type="ECO:0000256" key="3">
    <source>
        <dbReference type="ARBA" id="ARBA00022801"/>
    </source>
</evidence>
<dbReference type="PANTHER" id="PTHR32502:SF3">
    <property type="entry name" value="D-GALACTOSAMINE-6-PHOSPHATE DEAMINASE AGAS-RELATED"/>
    <property type="match status" value="1"/>
</dbReference>
<dbReference type="InterPro" id="IPR001347">
    <property type="entry name" value="SIS_dom"/>
</dbReference>
<evidence type="ECO:0000313" key="7">
    <source>
        <dbReference type="Proteomes" id="UP000234239"/>
    </source>
</evidence>
<evidence type="ECO:0000256" key="1">
    <source>
        <dbReference type="ARBA" id="ARBA00007748"/>
    </source>
</evidence>
<dbReference type="InterPro" id="IPR046348">
    <property type="entry name" value="SIS_dom_sf"/>
</dbReference>
<dbReference type="EMBL" id="PKGY01000002">
    <property type="protein sequence ID" value="PKZ22298.1"/>
    <property type="molecule type" value="Genomic_DNA"/>
</dbReference>
<accession>A0A2I1MQ77</accession>
<comment type="caution">
    <text evidence="6">The sequence shown here is derived from an EMBL/GenBank/DDBJ whole genome shotgun (WGS) entry which is preliminary data.</text>
</comment>
<feature type="domain" description="SIS" evidence="5">
    <location>
        <begin position="221"/>
        <end position="368"/>
    </location>
</feature>
<dbReference type="GO" id="GO:1901135">
    <property type="term" value="P:carbohydrate derivative metabolic process"/>
    <property type="evidence" value="ECO:0007669"/>
    <property type="project" value="InterPro"/>
</dbReference>
<dbReference type="GO" id="GO:0097367">
    <property type="term" value="F:carbohydrate derivative binding"/>
    <property type="evidence" value="ECO:0007669"/>
    <property type="project" value="InterPro"/>
</dbReference>